<evidence type="ECO:0000256" key="1">
    <source>
        <dbReference type="ARBA" id="ARBA00001933"/>
    </source>
</evidence>
<keyword evidence="9" id="KW-1185">Reference proteome</keyword>
<dbReference type="Gene3D" id="3.90.1150.10">
    <property type="entry name" value="Aspartate Aminotransferase, domain 1"/>
    <property type="match status" value="1"/>
</dbReference>
<evidence type="ECO:0000313" key="9">
    <source>
        <dbReference type="Proteomes" id="UP000199392"/>
    </source>
</evidence>
<accession>A0A1I6RI46</accession>
<dbReference type="GO" id="GO:0042802">
    <property type="term" value="F:identical protein binding"/>
    <property type="evidence" value="ECO:0007669"/>
    <property type="project" value="TreeGrafter"/>
</dbReference>
<dbReference type="AlphaFoldDB" id="A0A1I6RI46"/>
<dbReference type="InterPro" id="IPR015421">
    <property type="entry name" value="PyrdxlP-dep_Trfase_major"/>
</dbReference>
<dbReference type="EMBL" id="FOZW01000003">
    <property type="protein sequence ID" value="SFS64335.1"/>
    <property type="molecule type" value="Genomic_DNA"/>
</dbReference>
<evidence type="ECO:0000256" key="5">
    <source>
        <dbReference type="ARBA" id="ARBA00022679"/>
    </source>
</evidence>
<proteinExistence type="inferred from homology"/>
<dbReference type="SUPFAM" id="SSF53383">
    <property type="entry name" value="PLP-dependent transferases"/>
    <property type="match status" value="1"/>
</dbReference>
<dbReference type="CDD" id="cd00609">
    <property type="entry name" value="AAT_like"/>
    <property type="match status" value="1"/>
</dbReference>
<dbReference type="InterPro" id="IPR015422">
    <property type="entry name" value="PyrdxlP-dep_Trfase_small"/>
</dbReference>
<evidence type="ECO:0000256" key="4">
    <source>
        <dbReference type="ARBA" id="ARBA00022576"/>
    </source>
</evidence>
<dbReference type="GO" id="GO:0030170">
    <property type="term" value="F:pyridoxal phosphate binding"/>
    <property type="evidence" value="ECO:0007669"/>
    <property type="project" value="InterPro"/>
</dbReference>
<dbReference type="OrthoDB" id="9766445at2"/>
<keyword evidence="6" id="KW-0663">Pyridoxal phosphate</keyword>
<evidence type="ECO:0000256" key="6">
    <source>
        <dbReference type="ARBA" id="ARBA00022898"/>
    </source>
</evidence>
<comment type="cofactor">
    <cofactor evidence="1">
        <name>pyridoxal 5'-phosphate</name>
        <dbReference type="ChEBI" id="CHEBI:597326"/>
    </cofactor>
</comment>
<dbReference type="Proteomes" id="UP000199392">
    <property type="component" value="Unassembled WGS sequence"/>
</dbReference>
<comment type="subunit">
    <text evidence="3">Homodimer.</text>
</comment>
<feature type="domain" description="Aminotransferase class I/classII large" evidence="7">
    <location>
        <begin position="27"/>
        <end position="389"/>
    </location>
</feature>
<keyword evidence="4 8" id="KW-0032">Aminotransferase</keyword>
<dbReference type="PANTHER" id="PTHR11879:SF22">
    <property type="entry name" value="ASPARTATE AMINOTRANSFERASE, MITOCHONDRIAL"/>
    <property type="match status" value="1"/>
</dbReference>
<dbReference type="InterPro" id="IPR004839">
    <property type="entry name" value="Aminotransferase_I/II_large"/>
</dbReference>
<dbReference type="STRING" id="311180.SAMN04488050_103103"/>
<reference evidence="9" key="1">
    <citation type="submission" date="2016-10" db="EMBL/GenBank/DDBJ databases">
        <authorList>
            <person name="Varghese N."/>
            <person name="Submissions S."/>
        </authorList>
    </citation>
    <scope>NUCLEOTIDE SEQUENCE [LARGE SCALE GENOMIC DNA]</scope>
    <source>
        <strain evidence="9">DSM 26894</strain>
    </source>
</reference>
<dbReference type="PANTHER" id="PTHR11879">
    <property type="entry name" value="ASPARTATE AMINOTRANSFERASE"/>
    <property type="match status" value="1"/>
</dbReference>
<sequence length="394" mass="42938">MFETLKEQPADKILMLMQAYKEDPRTQKVDLGVGVYKDASGNTPVMRAIKAAEKQLWESETTKSYTGLAGDPAFAEALGKLVLGDAVPAENVAAAATPGGTGAVRQAFDMIKMANPKARVFVSDPTWPNHLSILKHMGLQIVPYRYFDAETRGVDFVGMIADLQQVLPGDVVLLHGCCHNPTGANLNISQWKAVTELLLEKQGTPMIDIAYQGFGDGLEEDAAGVRLVASSVPECLIAASCSKNFGIYRERTGLLMAVSRDASAKKLNQGTLNYLNRQNYSFPPDHGARLVTMVLNDPELRADWAAELEEVRLSMLGLREQLASELQRLSGSDRFGFIAQHRGMFSRLGATPEQVETMRRDHGIYMVGDSRLNIAGLNKTTVPILAEAIIKAGC</sequence>
<dbReference type="GO" id="GO:0005829">
    <property type="term" value="C:cytosol"/>
    <property type="evidence" value="ECO:0007669"/>
    <property type="project" value="TreeGrafter"/>
</dbReference>
<dbReference type="PRINTS" id="PR00799">
    <property type="entry name" value="TRANSAMINASE"/>
</dbReference>
<dbReference type="GO" id="GO:0004069">
    <property type="term" value="F:L-aspartate:2-oxoglutarate aminotransferase activity"/>
    <property type="evidence" value="ECO:0007669"/>
    <property type="project" value="TreeGrafter"/>
</dbReference>
<name>A0A1I6RI46_9RHOB</name>
<evidence type="ECO:0000313" key="8">
    <source>
        <dbReference type="EMBL" id="SFS64335.1"/>
    </source>
</evidence>
<dbReference type="NCBIfam" id="NF006719">
    <property type="entry name" value="PRK09257.1"/>
    <property type="match status" value="1"/>
</dbReference>
<dbReference type="GO" id="GO:0004838">
    <property type="term" value="F:L-tyrosine-2-oxoglutarate transaminase activity"/>
    <property type="evidence" value="ECO:0007669"/>
    <property type="project" value="TreeGrafter"/>
</dbReference>
<dbReference type="RefSeq" id="WP_092422737.1">
    <property type="nucleotide sequence ID" value="NZ_FNCL01000003.1"/>
</dbReference>
<keyword evidence="5 8" id="KW-0808">Transferase</keyword>
<dbReference type="Gene3D" id="3.40.640.10">
    <property type="entry name" value="Type I PLP-dependent aspartate aminotransferase-like (Major domain)"/>
    <property type="match status" value="1"/>
</dbReference>
<organism evidence="8 9">
    <name type="scientific">Alloyangia pacifica</name>
    <dbReference type="NCBI Taxonomy" id="311180"/>
    <lineage>
        <taxon>Bacteria</taxon>
        <taxon>Pseudomonadati</taxon>
        <taxon>Pseudomonadota</taxon>
        <taxon>Alphaproteobacteria</taxon>
        <taxon>Rhodobacterales</taxon>
        <taxon>Roseobacteraceae</taxon>
        <taxon>Alloyangia</taxon>
    </lineage>
</organism>
<evidence type="ECO:0000256" key="3">
    <source>
        <dbReference type="ARBA" id="ARBA00011738"/>
    </source>
</evidence>
<comment type="similarity">
    <text evidence="2">Belongs to the class-I pyridoxal-phosphate-dependent aminotransferase family.</text>
</comment>
<protein>
    <submittedName>
        <fullName evidence="8">Aromatic amino acid aminotransferase apoenzyme</fullName>
    </submittedName>
</protein>
<evidence type="ECO:0000256" key="2">
    <source>
        <dbReference type="ARBA" id="ARBA00007441"/>
    </source>
</evidence>
<dbReference type="InterPro" id="IPR015424">
    <property type="entry name" value="PyrdxlP-dep_Trfase"/>
</dbReference>
<dbReference type="Pfam" id="PF00155">
    <property type="entry name" value="Aminotran_1_2"/>
    <property type="match status" value="1"/>
</dbReference>
<evidence type="ECO:0000259" key="7">
    <source>
        <dbReference type="Pfam" id="PF00155"/>
    </source>
</evidence>
<gene>
    <name evidence="8" type="ORF">SAMN04488050_103103</name>
</gene>
<dbReference type="InterPro" id="IPR000796">
    <property type="entry name" value="Asp_trans"/>
</dbReference>
<dbReference type="GO" id="GO:0033585">
    <property type="term" value="P:L-phenylalanine biosynthetic process from chorismate via phenylpyruvate"/>
    <property type="evidence" value="ECO:0007669"/>
    <property type="project" value="TreeGrafter"/>
</dbReference>